<evidence type="ECO:0000256" key="3">
    <source>
        <dbReference type="ARBA" id="ARBA00022763"/>
    </source>
</evidence>
<keyword evidence="2 8" id="KW-0645">Protease</keyword>
<dbReference type="PANTHER" id="PTHR13604">
    <property type="entry name" value="DC12-RELATED"/>
    <property type="match status" value="1"/>
</dbReference>
<keyword evidence="11" id="KW-1185">Reference proteome</keyword>
<keyword evidence="4 8" id="KW-0378">Hydrolase</keyword>
<keyword evidence="7" id="KW-0456">Lyase</keyword>
<evidence type="ECO:0000256" key="6">
    <source>
        <dbReference type="ARBA" id="ARBA00023125"/>
    </source>
</evidence>
<dbReference type="EMBL" id="BSUZ01000001">
    <property type="protein sequence ID" value="GMA88545.1"/>
    <property type="molecule type" value="Genomic_DNA"/>
</dbReference>
<proteinExistence type="inferred from homology"/>
<evidence type="ECO:0000313" key="11">
    <source>
        <dbReference type="Proteomes" id="UP001157017"/>
    </source>
</evidence>
<comment type="caution">
    <text evidence="10">The sequence shown here is derived from an EMBL/GenBank/DDBJ whole genome shotgun (WGS) entry which is preliminary data.</text>
</comment>
<accession>A0ABQ6JJX3</accession>
<evidence type="ECO:0000256" key="8">
    <source>
        <dbReference type="RuleBase" id="RU364100"/>
    </source>
</evidence>
<evidence type="ECO:0000256" key="5">
    <source>
        <dbReference type="ARBA" id="ARBA00023124"/>
    </source>
</evidence>
<dbReference type="Pfam" id="PF02586">
    <property type="entry name" value="SRAP"/>
    <property type="match status" value="1"/>
</dbReference>
<reference evidence="11" key="1">
    <citation type="journal article" date="2019" name="Int. J. Syst. Evol. Microbiol.">
        <title>The Global Catalogue of Microorganisms (GCM) 10K type strain sequencing project: providing services to taxonomists for standard genome sequencing and annotation.</title>
        <authorList>
            <consortium name="The Broad Institute Genomics Platform"/>
            <consortium name="The Broad Institute Genome Sequencing Center for Infectious Disease"/>
            <person name="Wu L."/>
            <person name="Ma J."/>
        </authorList>
    </citation>
    <scope>NUCLEOTIDE SEQUENCE [LARGE SCALE GENOMIC DNA]</scope>
    <source>
        <strain evidence="11">NBRC 108730</strain>
    </source>
</reference>
<dbReference type="EC" id="3.4.-.-" evidence="8"/>
<dbReference type="InterPro" id="IPR003738">
    <property type="entry name" value="SRAP"/>
</dbReference>
<feature type="region of interest" description="Disordered" evidence="9">
    <location>
        <begin position="184"/>
        <end position="205"/>
    </location>
</feature>
<evidence type="ECO:0000256" key="4">
    <source>
        <dbReference type="ARBA" id="ARBA00022801"/>
    </source>
</evidence>
<keyword evidence="6" id="KW-0238">DNA-binding</keyword>
<evidence type="ECO:0000256" key="7">
    <source>
        <dbReference type="ARBA" id="ARBA00023239"/>
    </source>
</evidence>
<dbReference type="Proteomes" id="UP001157017">
    <property type="component" value="Unassembled WGS sequence"/>
</dbReference>
<sequence>MLRWGLVPSWAKDPKIGGRMINARSETLLDGKAYAKAALTRRCLVPADGWYEWQVSPTAVDAKGAPRKQPFFVHLGDGSRLAFAGLYEFWRDRAKADDDESAWLVTFTIVTTGAEPGLDRVHDRMPFVLPRERWADWLDPARTDPDTVRRLLEPPAPGRFAAHPVSRRVGSVRNDDPELLLPVGADELEGVVDPMTGEPRRGSGG</sequence>
<evidence type="ECO:0000313" key="10">
    <source>
        <dbReference type="EMBL" id="GMA88545.1"/>
    </source>
</evidence>
<gene>
    <name evidence="10" type="ORF">GCM10025868_37950</name>
</gene>
<evidence type="ECO:0000256" key="9">
    <source>
        <dbReference type="SAM" id="MobiDB-lite"/>
    </source>
</evidence>
<keyword evidence="5" id="KW-0190">Covalent protein-DNA linkage</keyword>
<name>A0ABQ6JJX3_9ACTN</name>
<dbReference type="SUPFAM" id="SSF143081">
    <property type="entry name" value="BB1717-like"/>
    <property type="match status" value="1"/>
</dbReference>
<evidence type="ECO:0000256" key="1">
    <source>
        <dbReference type="ARBA" id="ARBA00008136"/>
    </source>
</evidence>
<dbReference type="PANTHER" id="PTHR13604:SF0">
    <property type="entry name" value="ABASIC SITE PROCESSING PROTEIN HMCES"/>
    <property type="match status" value="1"/>
</dbReference>
<evidence type="ECO:0000256" key="2">
    <source>
        <dbReference type="ARBA" id="ARBA00022670"/>
    </source>
</evidence>
<organism evidence="10 11">
    <name type="scientific">Angustibacter aerolatus</name>
    <dbReference type="NCBI Taxonomy" id="1162965"/>
    <lineage>
        <taxon>Bacteria</taxon>
        <taxon>Bacillati</taxon>
        <taxon>Actinomycetota</taxon>
        <taxon>Actinomycetes</taxon>
        <taxon>Kineosporiales</taxon>
        <taxon>Kineosporiaceae</taxon>
    </lineage>
</organism>
<comment type="similarity">
    <text evidence="1 8">Belongs to the SOS response-associated peptidase family.</text>
</comment>
<keyword evidence="3" id="KW-0227">DNA damage</keyword>
<protein>
    <recommendedName>
        <fullName evidence="8">Abasic site processing protein</fullName>
        <ecNumber evidence="8">3.4.-.-</ecNumber>
    </recommendedName>
</protein>
<dbReference type="InterPro" id="IPR036590">
    <property type="entry name" value="SRAP-like"/>
</dbReference>
<dbReference type="Gene3D" id="3.90.1680.10">
    <property type="entry name" value="SOS response associated peptidase-like"/>
    <property type="match status" value="1"/>
</dbReference>